<proteinExistence type="predicted"/>
<evidence type="ECO:0000259" key="2">
    <source>
        <dbReference type="Pfam" id="PF03713"/>
    </source>
</evidence>
<evidence type="ECO:0000313" key="4">
    <source>
        <dbReference type="Proteomes" id="UP000552757"/>
    </source>
</evidence>
<gene>
    <name evidence="3" type="ORF">GGR44_002926</name>
</gene>
<comment type="caution">
    <text evidence="3">The sequence shown here is derived from an EMBL/GenBank/DDBJ whole genome shotgun (WGS) entry which is preliminary data.</text>
</comment>
<dbReference type="RefSeq" id="WP_021244008.1">
    <property type="nucleotide sequence ID" value="NZ_JACIEB010000007.1"/>
</dbReference>
<name>A0A7W6GRL9_9SPHN</name>
<protein>
    <submittedName>
        <fullName evidence="3">Uncharacterized protein (DUF305 family)</fullName>
    </submittedName>
</protein>
<dbReference type="EMBL" id="JACIEB010000007">
    <property type="protein sequence ID" value="MBB3983239.1"/>
    <property type="molecule type" value="Genomic_DNA"/>
</dbReference>
<dbReference type="Proteomes" id="UP000552757">
    <property type="component" value="Unassembled WGS sequence"/>
</dbReference>
<feature type="transmembrane region" description="Helical" evidence="1">
    <location>
        <begin position="79"/>
        <end position="96"/>
    </location>
</feature>
<evidence type="ECO:0000256" key="1">
    <source>
        <dbReference type="SAM" id="Phobius"/>
    </source>
</evidence>
<keyword evidence="4" id="KW-1185">Reference proteome</keyword>
<dbReference type="InterPro" id="IPR012347">
    <property type="entry name" value="Ferritin-like"/>
</dbReference>
<reference evidence="3 4" key="1">
    <citation type="submission" date="2020-08" db="EMBL/GenBank/DDBJ databases">
        <title>Genomic Encyclopedia of Type Strains, Phase IV (KMG-IV): sequencing the most valuable type-strain genomes for metagenomic binning, comparative biology and taxonomic classification.</title>
        <authorList>
            <person name="Goeker M."/>
        </authorList>
    </citation>
    <scope>NUCLEOTIDE SEQUENCE [LARGE SCALE GENOMIC DNA]</scope>
    <source>
        <strain evidence="3 4">DSM 29348</strain>
    </source>
</reference>
<dbReference type="InterPro" id="IPR005183">
    <property type="entry name" value="DUF305_CopM-like"/>
</dbReference>
<feature type="transmembrane region" description="Helical" evidence="1">
    <location>
        <begin position="49"/>
        <end position="67"/>
    </location>
</feature>
<dbReference type="AlphaFoldDB" id="A0A7W6GRL9"/>
<dbReference type="Gene3D" id="1.20.1260.10">
    <property type="match status" value="1"/>
</dbReference>
<feature type="domain" description="DUF305" evidence="2">
    <location>
        <begin position="100"/>
        <end position="154"/>
    </location>
</feature>
<keyword evidence="1" id="KW-1133">Transmembrane helix</keyword>
<sequence>MDHPSGHGSPQKGAYWSLALQTLVSGVIMYLVMFVMIDGLDSFYNNLNMLYMTMMMVAPMVVLMILAMRHMFPSKAANIALIGVSLIAFFGSFALIRTQTTIGDTAFLRSMIPHHSGAILMCREARLSDPEVVRLCTSIEQSQRQEIDEMKAILARR</sequence>
<keyword evidence="1" id="KW-0472">Membrane</keyword>
<feature type="transmembrane region" description="Helical" evidence="1">
    <location>
        <begin position="15"/>
        <end position="37"/>
    </location>
</feature>
<dbReference type="Pfam" id="PF03713">
    <property type="entry name" value="DUF305"/>
    <property type="match status" value="1"/>
</dbReference>
<evidence type="ECO:0000313" key="3">
    <source>
        <dbReference type="EMBL" id="MBB3983239.1"/>
    </source>
</evidence>
<organism evidence="3 4">
    <name type="scientific">Sphingobium fontiphilum</name>
    <dbReference type="NCBI Taxonomy" id="944425"/>
    <lineage>
        <taxon>Bacteria</taxon>
        <taxon>Pseudomonadati</taxon>
        <taxon>Pseudomonadota</taxon>
        <taxon>Alphaproteobacteria</taxon>
        <taxon>Sphingomonadales</taxon>
        <taxon>Sphingomonadaceae</taxon>
        <taxon>Sphingobium</taxon>
    </lineage>
</organism>
<keyword evidence="1" id="KW-0812">Transmembrane</keyword>
<accession>A0A7W6GRL9</accession>